<dbReference type="Proteomes" id="UP000799118">
    <property type="component" value="Unassembled WGS sequence"/>
</dbReference>
<reference evidence="2" key="1">
    <citation type="journal article" date="2019" name="Environ. Microbiol.">
        <title>Fungal ecological strategies reflected in gene transcription - a case study of two litter decomposers.</title>
        <authorList>
            <person name="Barbi F."/>
            <person name="Kohler A."/>
            <person name="Barry K."/>
            <person name="Baskaran P."/>
            <person name="Daum C."/>
            <person name="Fauchery L."/>
            <person name="Ihrmark K."/>
            <person name="Kuo A."/>
            <person name="LaButti K."/>
            <person name="Lipzen A."/>
            <person name="Morin E."/>
            <person name="Grigoriev I.V."/>
            <person name="Henrissat B."/>
            <person name="Lindahl B."/>
            <person name="Martin F."/>
        </authorList>
    </citation>
    <scope>NUCLEOTIDE SEQUENCE</scope>
    <source>
        <strain evidence="2">JB14</strain>
    </source>
</reference>
<organism evidence="2 3">
    <name type="scientific">Gymnopus androsaceus JB14</name>
    <dbReference type="NCBI Taxonomy" id="1447944"/>
    <lineage>
        <taxon>Eukaryota</taxon>
        <taxon>Fungi</taxon>
        <taxon>Dikarya</taxon>
        <taxon>Basidiomycota</taxon>
        <taxon>Agaricomycotina</taxon>
        <taxon>Agaricomycetes</taxon>
        <taxon>Agaricomycetidae</taxon>
        <taxon>Agaricales</taxon>
        <taxon>Marasmiineae</taxon>
        <taxon>Omphalotaceae</taxon>
        <taxon>Gymnopus</taxon>
    </lineage>
</organism>
<protein>
    <submittedName>
        <fullName evidence="2">P-loop containing nucleoside triphosphate hydrolase protein</fullName>
    </submittedName>
</protein>
<feature type="region of interest" description="Disordered" evidence="1">
    <location>
        <begin position="245"/>
        <end position="276"/>
    </location>
</feature>
<sequence length="276" mass="30938">MSNAEEKVVLILVGLVGSGKSSYATALEQYFPYRWRRCNQDDLGSRYQVEALARNSLRDGLSVCIDRTNIDQGQRAHWINIAHEFPGTLIYAIVFDTPYEECASRLRQRTSHPTIHGPEQGLSVLSRFARDFRQPAAYEGFDCIISLKPSDTKLNYSSAEISDILLRVQSSPVSTSLSWANRRGRSRAEGRHSQRGRGRGSTEQPATKSEEQVGLWRRVKEQGIGAIFPPQNNSDLDAKVASKVTEPIEDDDRREVDGQNPPFDDSRNLLDSLGVD</sequence>
<evidence type="ECO:0000313" key="2">
    <source>
        <dbReference type="EMBL" id="KAE9393450.1"/>
    </source>
</evidence>
<dbReference type="EMBL" id="ML769571">
    <property type="protein sequence ID" value="KAE9393450.1"/>
    <property type="molecule type" value="Genomic_DNA"/>
</dbReference>
<evidence type="ECO:0000256" key="1">
    <source>
        <dbReference type="SAM" id="MobiDB-lite"/>
    </source>
</evidence>
<name>A0A6A4H6U9_9AGAR</name>
<evidence type="ECO:0000313" key="3">
    <source>
        <dbReference type="Proteomes" id="UP000799118"/>
    </source>
</evidence>
<dbReference type="SUPFAM" id="SSF52540">
    <property type="entry name" value="P-loop containing nucleoside triphosphate hydrolases"/>
    <property type="match status" value="1"/>
</dbReference>
<feature type="non-terminal residue" evidence="2">
    <location>
        <position position="1"/>
    </location>
</feature>
<dbReference type="AlphaFoldDB" id="A0A6A4H6U9"/>
<dbReference type="PANTHER" id="PTHR12083:SF9">
    <property type="entry name" value="BIFUNCTIONAL POLYNUCLEOTIDE PHOSPHATASE_KINASE"/>
    <property type="match status" value="1"/>
</dbReference>
<dbReference type="PANTHER" id="PTHR12083">
    <property type="entry name" value="BIFUNCTIONAL POLYNUCLEOTIDE PHOSPHATASE/KINASE"/>
    <property type="match status" value="1"/>
</dbReference>
<dbReference type="InterPro" id="IPR027417">
    <property type="entry name" value="P-loop_NTPase"/>
</dbReference>
<dbReference type="Pfam" id="PF13671">
    <property type="entry name" value="AAA_33"/>
    <property type="match status" value="1"/>
</dbReference>
<gene>
    <name evidence="2" type="ORF">BT96DRAFT_887250</name>
</gene>
<keyword evidence="2" id="KW-0378">Hydrolase</keyword>
<dbReference type="GO" id="GO:0046404">
    <property type="term" value="F:ATP-dependent polydeoxyribonucleotide 5'-hydroxyl-kinase activity"/>
    <property type="evidence" value="ECO:0007669"/>
    <property type="project" value="TreeGrafter"/>
</dbReference>
<dbReference type="Gene3D" id="3.40.50.300">
    <property type="entry name" value="P-loop containing nucleotide triphosphate hydrolases"/>
    <property type="match status" value="1"/>
</dbReference>
<feature type="region of interest" description="Disordered" evidence="1">
    <location>
        <begin position="177"/>
        <end position="214"/>
    </location>
</feature>
<dbReference type="GO" id="GO:0046403">
    <property type="term" value="F:polynucleotide 3'-phosphatase activity"/>
    <property type="evidence" value="ECO:0007669"/>
    <property type="project" value="TreeGrafter"/>
</dbReference>
<proteinExistence type="predicted"/>
<accession>A0A6A4H6U9</accession>
<dbReference type="OrthoDB" id="3512845at2759"/>
<dbReference type="GO" id="GO:0003690">
    <property type="term" value="F:double-stranded DNA binding"/>
    <property type="evidence" value="ECO:0007669"/>
    <property type="project" value="TreeGrafter"/>
</dbReference>
<keyword evidence="3" id="KW-1185">Reference proteome</keyword>
<dbReference type="GO" id="GO:0006281">
    <property type="term" value="P:DNA repair"/>
    <property type="evidence" value="ECO:0007669"/>
    <property type="project" value="TreeGrafter"/>
</dbReference>